<dbReference type="Proteomes" id="UP000468717">
    <property type="component" value="Unassembled WGS sequence"/>
</dbReference>
<protein>
    <submittedName>
        <fullName evidence="3">SPOR domain-containing protein</fullName>
    </submittedName>
</protein>
<evidence type="ECO:0000256" key="1">
    <source>
        <dbReference type="SAM" id="MobiDB-lite"/>
    </source>
</evidence>
<dbReference type="GO" id="GO:0042834">
    <property type="term" value="F:peptidoglycan binding"/>
    <property type="evidence" value="ECO:0007669"/>
    <property type="project" value="InterPro"/>
</dbReference>
<dbReference type="AlphaFoldDB" id="A0A6I1I6N9"/>
<evidence type="ECO:0000259" key="2">
    <source>
        <dbReference type="PROSITE" id="PS51724"/>
    </source>
</evidence>
<evidence type="ECO:0000313" key="4">
    <source>
        <dbReference type="Proteomes" id="UP000468717"/>
    </source>
</evidence>
<sequence>MLKFVFWLLAGVNLLVLAIGQGYLGSFRSETREPARLKNQLQAGKLTLLTQEQATAPAAPPAADDAATPATAAPAAPAPPPSYACTEVGNFLLADGRRFEAQVAALDLGDRQSRRNVAGQEISSYMVYIPPQGSKEGADRKAGELKQLGVTNYFIMNEVSPQRWGISLGVFKSENSAQSQLAALNKQGVHSARIAPRYSASKQMAYRFRDLDAATRARLEKIKAQFPEQELRNCK</sequence>
<gene>
    <name evidence="3" type="ORF">GCN75_19560</name>
</gene>
<feature type="region of interest" description="Disordered" evidence="1">
    <location>
        <begin position="53"/>
        <end position="80"/>
    </location>
</feature>
<feature type="domain" description="SPOR" evidence="2">
    <location>
        <begin position="158"/>
        <end position="235"/>
    </location>
</feature>
<dbReference type="PROSITE" id="PS51724">
    <property type="entry name" value="SPOR"/>
    <property type="match status" value="1"/>
</dbReference>
<name>A0A6I1I6N9_9BURK</name>
<accession>A0A6I1I6N9</accession>
<dbReference type="Pfam" id="PF05036">
    <property type="entry name" value="SPOR"/>
    <property type="match status" value="1"/>
</dbReference>
<dbReference type="RefSeq" id="WP_152283912.1">
    <property type="nucleotide sequence ID" value="NZ_WFLI01000025.1"/>
</dbReference>
<evidence type="ECO:0000313" key="3">
    <source>
        <dbReference type="EMBL" id="KAB8063167.1"/>
    </source>
</evidence>
<feature type="compositionally biased region" description="Low complexity" evidence="1">
    <location>
        <begin position="54"/>
        <end position="75"/>
    </location>
</feature>
<comment type="caution">
    <text evidence="3">The sequence shown here is derived from an EMBL/GenBank/DDBJ whole genome shotgun (WGS) entry which is preliminary data.</text>
</comment>
<organism evidence="3 4">
    <name type="scientific">Janthinobacterium violaceinigrum</name>
    <dbReference type="NCBI Taxonomy" id="2654252"/>
    <lineage>
        <taxon>Bacteria</taxon>
        <taxon>Pseudomonadati</taxon>
        <taxon>Pseudomonadota</taxon>
        <taxon>Betaproteobacteria</taxon>
        <taxon>Burkholderiales</taxon>
        <taxon>Oxalobacteraceae</taxon>
        <taxon>Janthinobacterium</taxon>
    </lineage>
</organism>
<proteinExistence type="predicted"/>
<dbReference type="InterPro" id="IPR007730">
    <property type="entry name" value="SPOR-like_dom"/>
</dbReference>
<keyword evidence="4" id="KW-1185">Reference proteome</keyword>
<dbReference type="EMBL" id="WFLI01000025">
    <property type="protein sequence ID" value="KAB8063167.1"/>
    <property type="molecule type" value="Genomic_DNA"/>
</dbReference>
<reference evidence="3 4" key="1">
    <citation type="submission" date="2019-10" db="EMBL/GenBank/DDBJ databases">
        <title>Three novel species isolated from a subtropical stream in China.</title>
        <authorList>
            <person name="Lu H."/>
        </authorList>
    </citation>
    <scope>NUCLEOTIDE SEQUENCE [LARGE SCALE GENOMIC DNA]</scope>
    <source>
        <strain evidence="3 4">FT13W</strain>
    </source>
</reference>